<dbReference type="AlphaFoldDB" id="A0A368XGU0"/>
<evidence type="ECO:0000256" key="1">
    <source>
        <dbReference type="SAM" id="MobiDB-lite"/>
    </source>
</evidence>
<reference evidence="2 3" key="1">
    <citation type="submission" date="2018-07" db="EMBL/GenBank/DDBJ databases">
        <title>Genomic Encyclopedia of Type Strains, Phase IV (KMG-IV): sequencing the most valuable type-strain genomes for metagenomic binning, comparative biology and taxonomic classification.</title>
        <authorList>
            <person name="Goeker M."/>
        </authorList>
    </citation>
    <scope>NUCLEOTIDE SEQUENCE [LARGE SCALE GENOMIC DNA]</scope>
    <source>
        <strain evidence="2 3">DSM 21634</strain>
    </source>
</reference>
<evidence type="ECO:0000313" key="3">
    <source>
        <dbReference type="Proteomes" id="UP000252884"/>
    </source>
</evidence>
<gene>
    <name evidence="2" type="ORF">DES41_111196</name>
</gene>
<dbReference type="InterPro" id="IPR021693">
    <property type="entry name" value="DUF3275"/>
</dbReference>
<sequence>MIKIENTTLRVRKIRQSRNGPFAVADLSTEIGEFKVKDQLLDAFDEGEYRATVWVSEIFLAQYVAFGRGVTELRARLHDLQIQEASDLEDMPEQSEPDPIDERKPLRVPAAAEAPAPEPEEAQASDGVSIAALKAKLKSIGKPKGGKPSASKLETAPTPGDELGALFGEELWARIQGREPVKLDPTVDRLTFRKQAELLGKLDYTFKPMEQTFHPVEAVA</sequence>
<comment type="caution">
    <text evidence="2">The sequence shown here is derived from an EMBL/GenBank/DDBJ whole genome shotgun (WGS) entry which is preliminary data.</text>
</comment>
<evidence type="ECO:0000313" key="2">
    <source>
        <dbReference type="EMBL" id="RCW66238.1"/>
    </source>
</evidence>
<feature type="region of interest" description="Disordered" evidence="1">
    <location>
        <begin position="85"/>
        <end position="127"/>
    </location>
</feature>
<dbReference type="EMBL" id="QPJK01000011">
    <property type="protein sequence ID" value="RCW66238.1"/>
    <property type="molecule type" value="Genomic_DNA"/>
</dbReference>
<protein>
    <submittedName>
        <fullName evidence="2">Uncharacterized protein DUF3275</fullName>
    </submittedName>
</protein>
<name>A0A368XGU0_9BURK</name>
<proteinExistence type="predicted"/>
<organism evidence="2 3">
    <name type="scientific">Pseudorhodoferax soli</name>
    <dbReference type="NCBI Taxonomy" id="545864"/>
    <lineage>
        <taxon>Bacteria</taxon>
        <taxon>Pseudomonadati</taxon>
        <taxon>Pseudomonadota</taxon>
        <taxon>Betaproteobacteria</taxon>
        <taxon>Burkholderiales</taxon>
        <taxon>Comamonadaceae</taxon>
    </lineage>
</organism>
<dbReference type="RefSeq" id="WP_114471595.1">
    <property type="nucleotide sequence ID" value="NZ_QPJK01000011.1"/>
</dbReference>
<dbReference type="Proteomes" id="UP000252884">
    <property type="component" value="Unassembled WGS sequence"/>
</dbReference>
<accession>A0A368XGU0</accession>
<dbReference type="Pfam" id="PF11679">
    <property type="entry name" value="DUF3275"/>
    <property type="match status" value="1"/>
</dbReference>
<keyword evidence="3" id="KW-1185">Reference proteome</keyword>
<dbReference type="OrthoDB" id="8445945at2"/>
<feature type="compositionally biased region" description="Acidic residues" evidence="1">
    <location>
        <begin position="86"/>
        <end position="99"/>
    </location>
</feature>